<evidence type="ECO:0000313" key="4">
    <source>
        <dbReference type="Proteomes" id="UP000298058"/>
    </source>
</evidence>
<dbReference type="Pfam" id="PF02021">
    <property type="entry name" value="UPF0102"/>
    <property type="match status" value="1"/>
</dbReference>
<dbReference type="InterPro" id="IPR003509">
    <property type="entry name" value="UPF0102_YraN-like"/>
</dbReference>
<proteinExistence type="inferred from homology"/>
<dbReference type="EMBL" id="RQHW01000047">
    <property type="protein sequence ID" value="TGN18535.1"/>
    <property type="molecule type" value="Genomic_DNA"/>
</dbReference>
<evidence type="ECO:0000256" key="2">
    <source>
        <dbReference type="HAMAP-Rule" id="MF_00048"/>
    </source>
</evidence>
<comment type="caution">
    <text evidence="3">The sequence shown here is derived from an EMBL/GenBank/DDBJ whole genome shotgun (WGS) entry which is preliminary data.</text>
</comment>
<dbReference type="PANTHER" id="PTHR34039:SF1">
    <property type="entry name" value="UPF0102 PROTEIN YRAN"/>
    <property type="match status" value="1"/>
</dbReference>
<organism evidence="3 4">
    <name type="scientific">Leptospira idonii</name>
    <dbReference type="NCBI Taxonomy" id="1193500"/>
    <lineage>
        <taxon>Bacteria</taxon>
        <taxon>Pseudomonadati</taxon>
        <taxon>Spirochaetota</taxon>
        <taxon>Spirochaetia</taxon>
        <taxon>Leptospirales</taxon>
        <taxon>Leptospiraceae</taxon>
        <taxon>Leptospira</taxon>
    </lineage>
</organism>
<dbReference type="AlphaFoldDB" id="A0A4R9LYK1"/>
<sequence>MLKKTDLGKAGEKFACQYLEELGHSVLFSNFRNRFGELDIISLNEEVLYCTEVKTWSSQKHFHPLYCFNETKRNRMRKVYRYLVCKYPALSHLTVSFSLAHINEKREVSFYSHLF</sequence>
<dbReference type="Gene3D" id="3.40.1350.10">
    <property type="match status" value="1"/>
</dbReference>
<dbReference type="SUPFAM" id="SSF52980">
    <property type="entry name" value="Restriction endonuclease-like"/>
    <property type="match status" value="1"/>
</dbReference>
<evidence type="ECO:0000313" key="3">
    <source>
        <dbReference type="EMBL" id="TGN18535.1"/>
    </source>
</evidence>
<dbReference type="GO" id="GO:0003676">
    <property type="term" value="F:nucleic acid binding"/>
    <property type="evidence" value="ECO:0007669"/>
    <property type="project" value="InterPro"/>
</dbReference>
<dbReference type="InterPro" id="IPR011856">
    <property type="entry name" value="tRNA_endonuc-like_dom_sf"/>
</dbReference>
<evidence type="ECO:0000256" key="1">
    <source>
        <dbReference type="ARBA" id="ARBA00006738"/>
    </source>
</evidence>
<name>A0A4R9LYK1_9LEPT</name>
<accession>A0A4R9LYK1</accession>
<protein>
    <recommendedName>
        <fullName evidence="2">UPF0102 protein EHS15_14200</fullName>
    </recommendedName>
</protein>
<reference evidence="3" key="1">
    <citation type="journal article" date="2019" name="PLoS Negl. Trop. Dis.">
        <title>Revisiting the worldwide diversity of Leptospira species in the environment.</title>
        <authorList>
            <person name="Vincent A.T."/>
            <person name="Schiettekatte O."/>
            <person name="Bourhy P."/>
            <person name="Veyrier F.J."/>
            <person name="Picardeau M."/>
        </authorList>
    </citation>
    <scope>NUCLEOTIDE SEQUENCE [LARGE SCALE GENOMIC DNA]</scope>
    <source>
        <strain evidence="3">201300427</strain>
    </source>
</reference>
<dbReference type="OrthoDB" id="9802516at2"/>
<comment type="similarity">
    <text evidence="1 2">Belongs to the UPF0102 family.</text>
</comment>
<dbReference type="HAMAP" id="MF_00048">
    <property type="entry name" value="UPF0102"/>
    <property type="match status" value="1"/>
</dbReference>
<dbReference type="InterPro" id="IPR011335">
    <property type="entry name" value="Restrct_endonuc-II-like"/>
</dbReference>
<keyword evidence="4" id="KW-1185">Reference proteome</keyword>
<gene>
    <name evidence="3" type="ORF">EHS15_14200</name>
</gene>
<dbReference type="PANTHER" id="PTHR34039">
    <property type="entry name" value="UPF0102 PROTEIN YRAN"/>
    <property type="match status" value="1"/>
</dbReference>
<dbReference type="Proteomes" id="UP000298058">
    <property type="component" value="Unassembled WGS sequence"/>
</dbReference>